<comment type="caution">
    <text evidence="3">The sequence shown here is derived from an EMBL/GenBank/DDBJ whole genome shotgun (WGS) entry which is preliminary data.</text>
</comment>
<protein>
    <submittedName>
        <fullName evidence="3">Putative RNA-directed DNA polymerase from transposon BS</fullName>
    </submittedName>
</protein>
<evidence type="ECO:0000256" key="1">
    <source>
        <dbReference type="SAM" id="SignalP"/>
    </source>
</evidence>
<proteinExistence type="predicted"/>
<name>A0A8X6REG7_TRICX</name>
<organism evidence="3 4">
    <name type="scientific">Trichonephila clavipes</name>
    <name type="common">Golden silk orbweaver</name>
    <name type="synonym">Nephila clavipes</name>
    <dbReference type="NCBI Taxonomy" id="2585209"/>
    <lineage>
        <taxon>Eukaryota</taxon>
        <taxon>Metazoa</taxon>
        <taxon>Ecdysozoa</taxon>
        <taxon>Arthropoda</taxon>
        <taxon>Chelicerata</taxon>
        <taxon>Arachnida</taxon>
        <taxon>Araneae</taxon>
        <taxon>Araneomorphae</taxon>
        <taxon>Entelegynae</taxon>
        <taxon>Araneoidea</taxon>
        <taxon>Nephilidae</taxon>
        <taxon>Trichonephila</taxon>
    </lineage>
</organism>
<keyword evidence="3" id="KW-0808">Transferase</keyword>
<dbReference type="InterPro" id="IPR036691">
    <property type="entry name" value="Endo/exonu/phosph_ase_sf"/>
</dbReference>
<keyword evidence="3" id="KW-0695">RNA-directed DNA polymerase</keyword>
<dbReference type="Proteomes" id="UP000887159">
    <property type="component" value="Unassembled WGS sequence"/>
</dbReference>
<feature type="chain" id="PRO_5036496456" evidence="1">
    <location>
        <begin position="18"/>
        <end position="546"/>
    </location>
</feature>
<dbReference type="PANTHER" id="PTHR36688:SF1">
    <property type="entry name" value="ENDONUCLEASE_EXONUCLEASE_PHOSPHATASE DOMAIN-CONTAINING PROTEIN"/>
    <property type="match status" value="1"/>
</dbReference>
<accession>A0A8X6REG7</accession>
<evidence type="ECO:0000259" key="2">
    <source>
        <dbReference type="Pfam" id="PF14529"/>
    </source>
</evidence>
<reference evidence="3" key="1">
    <citation type="submission" date="2020-08" db="EMBL/GenBank/DDBJ databases">
        <title>Multicomponent nature underlies the extraordinary mechanical properties of spider dragline silk.</title>
        <authorList>
            <person name="Kono N."/>
            <person name="Nakamura H."/>
            <person name="Mori M."/>
            <person name="Yoshida Y."/>
            <person name="Ohtoshi R."/>
            <person name="Malay A.D."/>
            <person name="Moran D.A.P."/>
            <person name="Tomita M."/>
            <person name="Numata K."/>
            <person name="Arakawa K."/>
        </authorList>
    </citation>
    <scope>NUCLEOTIDE SEQUENCE</scope>
</reference>
<dbReference type="Gene3D" id="3.60.10.10">
    <property type="entry name" value="Endonuclease/exonuclease/phosphatase"/>
    <property type="match status" value="1"/>
</dbReference>
<dbReference type="GO" id="GO:0003964">
    <property type="term" value="F:RNA-directed DNA polymerase activity"/>
    <property type="evidence" value="ECO:0007669"/>
    <property type="project" value="UniProtKB-KW"/>
</dbReference>
<dbReference type="PANTHER" id="PTHR36688">
    <property type="entry name" value="ENDO/EXONUCLEASE/PHOSPHATASE DOMAIN-CONTAINING PROTEIN"/>
    <property type="match status" value="1"/>
</dbReference>
<dbReference type="SUPFAM" id="SSF56219">
    <property type="entry name" value="DNase I-like"/>
    <property type="match status" value="1"/>
</dbReference>
<dbReference type="AlphaFoldDB" id="A0A8X6REG7"/>
<evidence type="ECO:0000313" key="4">
    <source>
        <dbReference type="Proteomes" id="UP000887159"/>
    </source>
</evidence>
<dbReference type="InterPro" id="IPR052560">
    <property type="entry name" value="RdDP_mobile_element"/>
</dbReference>
<sequence>MFIACLLITFALRRLLNLPRWYPKLVALWRLARSDHPGRYAGGSLTTGRVTPAGQVIVGIYRTDRPYGSGGGLAFLVRDVNYKKITLPSRDSDLAMQGISITWKKGVINIFNLYHPPNQGHLPAEIFDCSDKNTIFLGDLNAKHQSCGCSTNNDRGNDLLNADDDGALIFLNSGLPTHTLFSYGTSEALHITLVSPELHPHCDWDILSSFGSDHLPILINVQINRKTVTSHKKFWTTMDNLEQEWHSFKQVIFHASKQFIPRGNFKHMKSYFQHRDSGLRTLILKRNALHRKFTLTGDREDKVELNKLNAREAWTGLYNQPQNMPCNTVLTSDGKAAPDDKTAANVLGKFYKGVGNLKFNQNDVILKNRSKRMFHNCRTSSSGNHIFINKFTLRELNFALRAMDLCKSPGPDDIHGFMIGYLGPHSMQKLLDIFNFSWKIGRLPRYWKRAIIIPILKPEKDTSTYASYRPIALISFVCKLMERLVLARLNIHLNINGLLLSEQYGYRKGHGAVDQILYFCQRIRDSQNKKTHQPHSCSPIGYVQGI</sequence>
<feature type="signal peptide" evidence="1">
    <location>
        <begin position="1"/>
        <end position="17"/>
    </location>
</feature>
<dbReference type="Pfam" id="PF14529">
    <property type="entry name" value="Exo_endo_phos_2"/>
    <property type="match status" value="1"/>
</dbReference>
<keyword evidence="4" id="KW-1185">Reference proteome</keyword>
<dbReference type="EMBL" id="BMAU01021174">
    <property type="protein sequence ID" value="GFX93518.1"/>
    <property type="molecule type" value="Genomic_DNA"/>
</dbReference>
<keyword evidence="3" id="KW-0548">Nucleotidyltransferase</keyword>
<keyword evidence="1" id="KW-0732">Signal</keyword>
<evidence type="ECO:0000313" key="3">
    <source>
        <dbReference type="EMBL" id="GFX93518.1"/>
    </source>
</evidence>
<gene>
    <name evidence="3" type="primary">RTase_336</name>
    <name evidence="3" type="ORF">TNCV_1094581</name>
</gene>
<dbReference type="InterPro" id="IPR005135">
    <property type="entry name" value="Endo/exonuclease/phosphatase"/>
</dbReference>
<feature type="domain" description="Endonuclease/exonuclease/phosphatase" evidence="2">
    <location>
        <begin position="108"/>
        <end position="217"/>
    </location>
</feature>